<dbReference type="Pfam" id="PF07264">
    <property type="entry name" value="EI24"/>
    <property type="match status" value="1"/>
</dbReference>
<evidence type="ECO:0000313" key="13">
    <source>
        <dbReference type="Proteomes" id="UP001162030"/>
    </source>
</evidence>
<keyword evidence="2" id="KW-0813">Transport</keyword>
<keyword evidence="3" id="KW-1003">Cell membrane</keyword>
<dbReference type="NCBIfam" id="NF003433">
    <property type="entry name" value="PRK04949.1"/>
    <property type="match status" value="1"/>
</dbReference>
<gene>
    <name evidence="12" type="ORF">MSZNOR_3896</name>
</gene>
<keyword evidence="4" id="KW-0997">Cell inner membrane</keyword>
<feature type="transmembrane region" description="Helical" evidence="11">
    <location>
        <begin position="118"/>
        <end position="137"/>
    </location>
</feature>
<dbReference type="InterPro" id="IPR059112">
    <property type="entry name" value="CysZ/EI24"/>
</dbReference>
<feature type="transmembrane region" description="Helical" evidence="11">
    <location>
        <begin position="143"/>
        <end position="160"/>
    </location>
</feature>
<feature type="transmembrane region" description="Helical" evidence="11">
    <location>
        <begin position="181"/>
        <end position="203"/>
    </location>
</feature>
<accession>A0ABM9I6G7</accession>
<keyword evidence="6 11" id="KW-0812">Transmembrane</keyword>
<keyword evidence="8" id="KW-0764">Sulfate transport</keyword>
<dbReference type="PANTHER" id="PTHR37468">
    <property type="entry name" value="SULFATE TRANSPORTER CYSZ"/>
    <property type="match status" value="1"/>
</dbReference>
<dbReference type="Proteomes" id="UP001162030">
    <property type="component" value="Chromosome"/>
</dbReference>
<proteinExistence type="predicted"/>
<keyword evidence="5" id="KW-0028">Amino-acid biosynthesis</keyword>
<evidence type="ECO:0000256" key="10">
    <source>
        <dbReference type="ARBA" id="ARBA00023192"/>
    </source>
</evidence>
<feature type="transmembrane region" description="Helical" evidence="11">
    <location>
        <begin position="12"/>
        <end position="33"/>
    </location>
</feature>
<sequence length="231" mass="25408">MLAKPGLRHLVGIPLLINLVLYGVALAAGFYYFSAFVDWLVPAWLDFLRWLLWPLFGLSFLMIVYFTFTLLANLVGAAFYGVLAEKTIVLLKGQEAPAAEVSLGKSLVADSLSEVKRLLYFLVRAVPLLVLFLIPGLNLIAPFFWVAFSIWFLALEYLAYPLEAYGYRFDEQRRIARKLPLGVFSFGGLVTLGLTIPVLNVLIPPAAVIGATLYLLEGGLGEQSDTASAST</sequence>
<keyword evidence="9 11" id="KW-0472">Membrane</keyword>
<feature type="transmembrane region" description="Helical" evidence="11">
    <location>
        <begin position="53"/>
        <end position="83"/>
    </location>
</feature>
<dbReference type="PANTHER" id="PTHR37468:SF1">
    <property type="entry name" value="SULFATE TRANSPORTER CYSZ"/>
    <property type="match status" value="1"/>
</dbReference>
<dbReference type="InterPro" id="IPR050480">
    <property type="entry name" value="CysZ-like"/>
</dbReference>
<evidence type="ECO:0000256" key="9">
    <source>
        <dbReference type="ARBA" id="ARBA00023136"/>
    </source>
</evidence>
<organism evidence="12 13">
    <name type="scientific">Methylocaldum szegediense</name>
    <dbReference type="NCBI Taxonomy" id="73780"/>
    <lineage>
        <taxon>Bacteria</taxon>
        <taxon>Pseudomonadati</taxon>
        <taxon>Pseudomonadota</taxon>
        <taxon>Gammaproteobacteria</taxon>
        <taxon>Methylococcales</taxon>
        <taxon>Methylococcaceae</taxon>
        <taxon>Methylocaldum</taxon>
    </lineage>
</organism>
<keyword evidence="10" id="KW-0198">Cysteine biosynthesis</keyword>
<name>A0ABM9I6G7_9GAMM</name>
<dbReference type="EMBL" id="OX458333">
    <property type="protein sequence ID" value="CAI8923912.1"/>
    <property type="molecule type" value="Genomic_DNA"/>
</dbReference>
<protein>
    <submittedName>
        <fullName evidence="12">CysZ protein</fullName>
    </submittedName>
</protein>
<evidence type="ECO:0000256" key="8">
    <source>
        <dbReference type="ARBA" id="ARBA00023032"/>
    </source>
</evidence>
<comment type="subcellular location">
    <subcellularLocation>
        <location evidence="1">Membrane</location>
        <topology evidence="1">Multi-pass membrane protein</topology>
    </subcellularLocation>
</comment>
<evidence type="ECO:0000256" key="2">
    <source>
        <dbReference type="ARBA" id="ARBA00022448"/>
    </source>
</evidence>
<evidence type="ECO:0000256" key="5">
    <source>
        <dbReference type="ARBA" id="ARBA00022605"/>
    </source>
</evidence>
<keyword evidence="7 11" id="KW-1133">Transmembrane helix</keyword>
<evidence type="ECO:0000256" key="4">
    <source>
        <dbReference type="ARBA" id="ARBA00022519"/>
    </source>
</evidence>
<evidence type="ECO:0000256" key="7">
    <source>
        <dbReference type="ARBA" id="ARBA00022989"/>
    </source>
</evidence>
<evidence type="ECO:0000256" key="1">
    <source>
        <dbReference type="ARBA" id="ARBA00004141"/>
    </source>
</evidence>
<evidence type="ECO:0000256" key="11">
    <source>
        <dbReference type="SAM" id="Phobius"/>
    </source>
</evidence>
<reference evidence="12 13" key="1">
    <citation type="submission" date="2023-03" db="EMBL/GenBank/DDBJ databases">
        <authorList>
            <person name="Pearce D."/>
        </authorList>
    </citation>
    <scope>NUCLEOTIDE SEQUENCE [LARGE SCALE GENOMIC DNA]</scope>
    <source>
        <strain evidence="12">Msz</strain>
    </source>
</reference>
<evidence type="ECO:0000256" key="6">
    <source>
        <dbReference type="ARBA" id="ARBA00022692"/>
    </source>
</evidence>
<keyword evidence="13" id="KW-1185">Reference proteome</keyword>
<evidence type="ECO:0000313" key="12">
    <source>
        <dbReference type="EMBL" id="CAI8923912.1"/>
    </source>
</evidence>
<evidence type="ECO:0000256" key="3">
    <source>
        <dbReference type="ARBA" id="ARBA00022475"/>
    </source>
</evidence>